<dbReference type="InterPro" id="IPR002104">
    <property type="entry name" value="Integrase_catalytic"/>
</dbReference>
<dbReference type="SUPFAM" id="SSF56349">
    <property type="entry name" value="DNA breaking-rejoining enzymes"/>
    <property type="match status" value="1"/>
</dbReference>
<evidence type="ECO:0000256" key="1">
    <source>
        <dbReference type="ARBA" id="ARBA00023172"/>
    </source>
</evidence>
<dbReference type="InterPro" id="IPR011010">
    <property type="entry name" value="DNA_brk_join_enz"/>
</dbReference>
<dbReference type="InterPro" id="IPR050090">
    <property type="entry name" value="Tyrosine_recombinase_XerCD"/>
</dbReference>
<name>A0A2P2C904_9ZZZZ</name>
<gene>
    <name evidence="4" type="ORF">NOCA250088</name>
</gene>
<reference evidence="4" key="1">
    <citation type="submission" date="2015-08" db="EMBL/GenBank/DDBJ databases">
        <authorList>
            <person name="Babu N.S."/>
            <person name="Beckwith C.J."/>
            <person name="Beseler K.G."/>
            <person name="Brison A."/>
            <person name="Carone J.V."/>
            <person name="Caskin T.P."/>
            <person name="Diamond M."/>
            <person name="Durham M.E."/>
            <person name="Foxe J.M."/>
            <person name="Go M."/>
            <person name="Henderson B.A."/>
            <person name="Jones I.B."/>
            <person name="McGettigan J.A."/>
            <person name="Micheletti S.J."/>
            <person name="Nasrallah M.E."/>
            <person name="Ortiz D."/>
            <person name="Piller C.R."/>
            <person name="Privatt S.R."/>
            <person name="Schneider S.L."/>
            <person name="Sharp S."/>
            <person name="Smith T.C."/>
            <person name="Stanton J.D."/>
            <person name="Ullery H.E."/>
            <person name="Wilson R.J."/>
            <person name="Serrano M.G."/>
            <person name="Buck G."/>
            <person name="Lee V."/>
            <person name="Wang Y."/>
            <person name="Carvalho R."/>
            <person name="Voegtly L."/>
            <person name="Shi R."/>
            <person name="Duckworth R."/>
            <person name="Johnson A."/>
            <person name="Loviza R."/>
            <person name="Walstead R."/>
            <person name="Shah Z."/>
            <person name="Kiflezghi M."/>
            <person name="Wade K."/>
            <person name="Ball S.L."/>
            <person name="Bradley K.W."/>
            <person name="Asai D.J."/>
            <person name="Bowman C.A."/>
            <person name="Russell D.A."/>
            <person name="Pope W.H."/>
            <person name="Jacobs-Sera D."/>
            <person name="Hendrix R.W."/>
            <person name="Hatfull G.F."/>
        </authorList>
    </citation>
    <scope>NUCLEOTIDE SEQUENCE</scope>
</reference>
<dbReference type="PROSITE" id="PS51898">
    <property type="entry name" value="TYR_RECOMBINASE"/>
    <property type="match status" value="1"/>
</dbReference>
<dbReference type="Gene3D" id="1.10.443.10">
    <property type="entry name" value="Intergrase catalytic core"/>
    <property type="match status" value="1"/>
</dbReference>
<dbReference type="AlphaFoldDB" id="A0A2P2C904"/>
<organism evidence="4">
    <name type="scientific">metagenome</name>
    <dbReference type="NCBI Taxonomy" id="256318"/>
    <lineage>
        <taxon>unclassified sequences</taxon>
        <taxon>metagenomes</taxon>
    </lineage>
</organism>
<feature type="domain" description="Tyr recombinase" evidence="3">
    <location>
        <begin position="26"/>
        <end position="246"/>
    </location>
</feature>
<dbReference type="PANTHER" id="PTHR30349">
    <property type="entry name" value="PHAGE INTEGRASE-RELATED"/>
    <property type="match status" value="1"/>
</dbReference>
<feature type="compositionally biased region" description="Basic and acidic residues" evidence="2">
    <location>
        <begin position="102"/>
        <end position="113"/>
    </location>
</feature>
<dbReference type="GO" id="GO:0006310">
    <property type="term" value="P:DNA recombination"/>
    <property type="evidence" value="ECO:0007669"/>
    <property type="project" value="UniProtKB-KW"/>
</dbReference>
<sequence>MELELLDANPMRRVKLRLAKTEAAIDRRVVVNPRQARAQLAAVRERDPALEGFFACLYYAGLRPAEARNLRLDDCNLPAQGWGSLVLTGSHQYSGSAWTDSGRPDEERELKHRTTRDIRRVPIHPELVETLNRHCEQFPLGVSGRLFVTRTRRAGLPLAPPFQNPVSMGIVHSAWHRARRKALTAKQVDSLLARRPYDLRHACLSTWLNAGVPPAQVATWAGHGIDVLLRVYANCLDGQEDLARGRIEEALRDAQTET</sequence>
<protein>
    <submittedName>
        <fullName evidence="4">Phage integrase family protein</fullName>
    </submittedName>
</protein>
<proteinExistence type="predicted"/>
<dbReference type="GO" id="GO:0003677">
    <property type="term" value="F:DNA binding"/>
    <property type="evidence" value="ECO:0007669"/>
    <property type="project" value="InterPro"/>
</dbReference>
<keyword evidence="1" id="KW-0233">DNA recombination</keyword>
<evidence type="ECO:0000259" key="3">
    <source>
        <dbReference type="PROSITE" id="PS51898"/>
    </source>
</evidence>
<accession>A0A2P2C904</accession>
<dbReference type="InterPro" id="IPR013762">
    <property type="entry name" value="Integrase-like_cat_sf"/>
</dbReference>
<dbReference type="PANTHER" id="PTHR30349:SF64">
    <property type="entry name" value="PROPHAGE INTEGRASE INTD-RELATED"/>
    <property type="match status" value="1"/>
</dbReference>
<feature type="region of interest" description="Disordered" evidence="2">
    <location>
        <begin position="94"/>
        <end position="113"/>
    </location>
</feature>
<dbReference type="GO" id="GO:0015074">
    <property type="term" value="P:DNA integration"/>
    <property type="evidence" value="ECO:0007669"/>
    <property type="project" value="InterPro"/>
</dbReference>
<dbReference type="EMBL" id="CZKA01000045">
    <property type="protein sequence ID" value="CUR58488.1"/>
    <property type="molecule type" value="Genomic_DNA"/>
</dbReference>
<evidence type="ECO:0000256" key="2">
    <source>
        <dbReference type="SAM" id="MobiDB-lite"/>
    </source>
</evidence>
<evidence type="ECO:0000313" key="4">
    <source>
        <dbReference type="EMBL" id="CUR58488.1"/>
    </source>
</evidence>
<dbReference type="Pfam" id="PF00589">
    <property type="entry name" value="Phage_integrase"/>
    <property type="match status" value="1"/>
</dbReference>